<dbReference type="OrthoDB" id="5966500at2759"/>
<dbReference type="SUPFAM" id="SSF56112">
    <property type="entry name" value="Protein kinase-like (PK-like)"/>
    <property type="match status" value="1"/>
</dbReference>
<dbReference type="InterPro" id="IPR000719">
    <property type="entry name" value="Prot_kinase_dom"/>
</dbReference>
<dbReference type="InterPro" id="IPR001245">
    <property type="entry name" value="Ser-Thr/Tyr_kinase_cat_dom"/>
</dbReference>
<evidence type="ECO:0000313" key="7">
    <source>
        <dbReference type="EMBL" id="KIK50356.1"/>
    </source>
</evidence>
<evidence type="ECO:0000256" key="1">
    <source>
        <dbReference type="ARBA" id="ARBA00022679"/>
    </source>
</evidence>
<dbReference type="Proteomes" id="UP000053593">
    <property type="component" value="Unassembled WGS sequence"/>
</dbReference>
<proteinExistence type="predicted"/>
<dbReference type="InterPro" id="IPR008266">
    <property type="entry name" value="Tyr_kinase_AS"/>
</dbReference>
<dbReference type="PROSITE" id="PS00109">
    <property type="entry name" value="PROTEIN_KINASE_TYR"/>
    <property type="match status" value="1"/>
</dbReference>
<evidence type="ECO:0000313" key="8">
    <source>
        <dbReference type="Proteomes" id="UP000053593"/>
    </source>
</evidence>
<accession>A0A0D0B890</accession>
<keyword evidence="4" id="KW-0067">ATP-binding</keyword>
<sequence>MDRERDGDNTIDWQGERDRPWNGNSSLSTGAGGSFHLNLSQHSSYSSSGAANQSAKTISFSEDFERAVSEWDAFTRNGNNTSGSSKSSGRGLGGPLYDWLDSEAAQRVMDRLQLELDSEIDSTVRRRTHGLLRFLLKRYQTLPLSLFILKVQREGRNPVAAGGFADIFRGSVDKNPVCLKVLRFTVEQDENTRAQMRKQFCHEALVWRQLNHPNVLPLLGVNTELFFPSFCLISPWMDQKDIIAFLKKNPAHNLLSVFLEVAAGMRYLHSRNPPVIHGDIRGGNILVTDDYRCCLADFGLAIVTTDSQSWSITTSDANSKGSMRWMAPEYINSTGSFPNHTSRDVYAYACTIIEIITRKPPFQELKNDPSVLFALMERKRPSRPEDVWCTDEIWNLVAQCWAQSMHDRPGADEIYSKLASFSGAASNLDL</sequence>
<reference evidence="7 8" key="1">
    <citation type="submission" date="2014-04" db="EMBL/GenBank/DDBJ databases">
        <title>Evolutionary Origins and Diversification of the Mycorrhizal Mutualists.</title>
        <authorList>
            <consortium name="DOE Joint Genome Institute"/>
            <consortium name="Mycorrhizal Genomics Consortium"/>
            <person name="Kohler A."/>
            <person name="Kuo A."/>
            <person name="Nagy L.G."/>
            <person name="Floudas D."/>
            <person name="Copeland A."/>
            <person name="Barry K.W."/>
            <person name="Cichocki N."/>
            <person name="Veneault-Fourrey C."/>
            <person name="LaButti K."/>
            <person name="Lindquist E.A."/>
            <person name="Lipzen A."/>
            <person name="Lundell T."/>
            <person name="Morin E."/>
            <person name="Murat C."/>
            <person name="Riley R."/>
            <person name="Ohm R."/>
            <person name="Sun H."/>
            <person name="Tunlid A."/>
            <person name="Henrissat B."/>
            <person name="Grigoriev I.V."/>
            <person name="Hibbett D.S."/>
            <person name="Martin F."/>
        </authorList>
    </citation>
    <scope>NUCLEOTIDE SEQUENCE [LARGE SCALE GENOMIC DNA]</scope>
    <source>
        <strain evidence="7 8">FD-317 M1</strain>
    </source>
</reference>
<keyword evidence="2" id="KW-0547">Nucleotide-binding</keyword>
<dbReference type="InterPro" id="IPR011009">
    <property type="entry name" value="Kinase-like_dom_sf"/>
</dbReference>
<evidence type="ECO:0000256" key="2">
    <source>
        <dbReference type="ARBA" id="ARBA00022741"/>
    </source>
</evidence>
<keyword evidence="1" id="KW-0808">Transferase</keyword>
<feature type="domain" description="Protein kinase" evidence="6">
    <location>
        <begin position="153"/>
        <end position="421"/>
    </location>
</feature>
<keyword evidence="8" id="KW-1185">Reference proteome</keyword>
<dbReference type="InterPro" id="IPR051681">
    <property type="entry name" value="Ser/Thr_Kinases-Pseudokinases"/>
</dbReference>
<dbReference type="Pfam" id="PF07714">
    <property type="entry name" value="PK_Tyr_Ser-Thr"/>
    <property type="match status" value="1"/>
</dbReference>
<evidence type="ECO:0000256" key="3">
    <source>
        <dbReference type="ARBA" id="ARBA00022777"/>
    </source>
</evidence>
<protein>
    <recommendedName>
        <fullName evidence="6">Protein kinase domain-containing protein</fullName>
    </recommendedName>
</protein>
<evidence type="ECO:0000259" key="6">
    <source>
        <dbReference type="PROSITE" id="PS50011"/>
    </source>
</evidence>
<dbReference type="HOGENOM" id="CLU_000288_7_18_1"/>
<dbReference type="PANTHER" id="PTHR44329:SF288">
    <property type="entry name" value="MITOGEN-ACTIVATED PROTEIN KINASE KINASE KINASE 20"/>
    <property type="match status" value="1"/>
</dbReference>
<dbReference type="PROSITE" id="PS50011">
    <property type="entry name" value="PROTEIN_KINASE_DOM"/>
    <property type="match status" value="1"/>
</dbReference>
<feature type="region of interest" description="Disordered" evidence="5">
    <location>
        <begin position="1"/>
        <end position="33"/>
    </location>
</feature>
<feature type="compositionally biased region" description="Basic and acidic residues" evidence="5">
    <location>
        <begin position="1"/>
        <end position="20"/>
    </location>
</feature>
<evidence type="ECO:0000256" key="5">
    <source>
        <dbReference type="SAM" id="MobiDB-lite"/>
    </source>
</evidence>
<dbReference type="AlphaFoldDB" id="A0A0D0B890"/>
<dbReference type="Gene3D" id="1.10.510.10">
    <property type="entry name" value="Transferase(Phosphotransferase) domain 1"/>
    <property type="match status" value="1"/>
</dbReference>
<dbReference type="EMBL" id="KN834907">
    <property type="protein sequence ID" value="KIK50356.1"/>
    <property type="molecule type" value="Genomic_DNA"/>
</dbReference>
<name>A0A0D0B890_9AGAR</name>
<organism evidence="7 8">
    <name type="scientific">Collybiopsis luxurians FD-317 M1</name>
    <dbReference type="NCBI Taxonomy" id="944289"/>
    <lineage>
        <taxon>Eukaryota</taxon>
        <taxon>Fungi</taxon>
        <taxon>Dikarya</taxon>
        <taxon>Basidiomycota</taxon>
        <taxon>Agaricomycotina</taxon>
        <taxon>Agaricomycetes</taxon>
        <taxon>Agaricomycetidae</taxon>
        <taxon>Agaricales</taxon>
        <taxon>Marasmiineae</taxon>
        <taxon>Omphalotaceae</taxon>
        <taxon>Collybiopsis</taxon>
        <taxon>Collybiopsis luxurians</taxon>
    </lineage>
</organism>
<dbReference type="GO" id="GO:0005524">
    <property type="term" value="F:ATP binding"/>
    <property type="evidence" value="ECO:0007669"/>
    <property type="project" value="UniProtKB-KW"/>
</dbReference>
<dbReference type="GO" id="GO:0004674">
    <property type="term" value="F:protein serine/threonine kinase activity"/>
    <property type="evidence" value="ECO:0007669"/>
    <property type="project" value="TreeGrafter"/>
</dbReference>
<gene>
    <name evidence="7" type="ORF">GYMLUDRAFT_461935</name>
</gene>
<keyword evidence="3" id="KW-0418">Kinase</keyword>
<dbReference type="PANTHER" id="PTHR44329">
    <property type="entry name" value="SERINE/THREONINE-PROTEIN KINASE TNNI3K-RELATED"/>
    <property type="match status" value="1"/>
</dbReference>
<evidence type="ECO:0000256" key="4">
    <source>
        <dbReference type="ARBA" id="ARBA00022840"/>
    </source>
</evidence>